<dbReference type="Gene3D" id="3.40.640.10">
    <property type="entry name" value="Type I PLP-dependent aspartate aminotransferase-like (Major domain)"/>
    <property type="match status" value="1"/>
</dbReference>
<keyword evidence="6" id="KW-0198">Cysteine biosynthesis</keyword>
<dbReference type="GO" id="GO:0030170">
    <property type="term" value="F:pyridoxal phosphate binding"/>
    <property type="evidence" value="ECO:0007669"/>
    <property type="project" value="InterPro"/>
</dbReference>
<evidence type="ECO:0000256" key="6">
    <source>
        <dbReference type="ARBA" id="ARBA00023192"/>
    </source>
</evidence>
<dbReference type="OrthoDB" id="3512640at2759"/>
<evidence type="ECO:0000313" key="9">
    <source>
        <dbReference type="EMBL" id="GFR23010.1"/>
    </source>
</evidence>
<proteinExistence type="inferred from homology"/>
<evidence type="ECO:0000256" key="8">
    <source>
        <dbReference type="RuleBase" id="RU362118"/>
    </source>
</evidence>
<name>A0A8X6J712_TRICU</name>
<dbReference type="Proteomes" id="UP000887116">
    <property type="component" value="Unassembled WGS sequence"/>
</dbReference>
<keyword evidence="10" id="KW-1185">Reference proteome</keyword>
<evidence type="ECO:0000256" key="3">
    <source>
        <dbReference type="ARBA" id="ARBA00009077"/>
    </source>
</evidence>
<dbReference type="GO" id="GO:0004123">
    <property type="term" value="F:cystathionine gamma-lyase activity"/>
    <property type="evidence" value="ECO:0007669"/>
    <property type="project" value="TreeGrafter"/>
</dbReference>
<gene>
    <name evidence="9" type="primary">CTH</name>
    <name evidence="9" type="ORF">TNCT_145011</name>
</gene>
<evidence type="ECO:0000313" key="10">
    <source>
        <dbReference type="Proteomes" id="UP000887116"/>
    </source>
</evidence>
<reference evidence="9" key="1">
    <citation type="submission" date="2020-07" db="EMBL/GenBank/DDBJ databases">
        <title>Multicomponent nature underlies the extraordinary mechanical properties of spider dragline silk.</title>
        <authorList>
            <person name="Kono N."/>
            <person name="Nakamura H."/>
            <person name="Mori M."/>
            <person name="Yoshida Y."/>
            <person name="Ohtoshi R."/>
            <person name="Malay A.D."/>
            <person name="Moran D.A.P."/>
            <person name="Tomita M."/>
            <person name="Numata K."/>
            <person name="Arakawa K."/>
        </authorList>
    </citation>
    <scope>NUCLEOTIDE SEQUENCE</scope>
</reference>
<dbReference type="SUPFAM" id="SSF53383">
    <property type="entry name" value="PLP-dependent transferases"/>
    <property type="match status" value="1"/>
</dbReference>
<evidence type="ECO:0000256" key="2">
    <source>
        <dbReference type="ARBA" id="ARBA00005038"/>
    </source>
</evidence>
<dbReference type="EMBL" id="BMAO01008388">
    <property type="protein sequence ID" value="GFR23010.1"/>
    <property type="molecule type" value="Genomic_DNA"/>
</dbReference>
<organism evidence="9 10">
    <name type="scientific">Trichonephila clavata</name>
    <name type="common">Joro spider</name>
    <name type="synonym">Nephila clavata</name>
    <dbReference type="NCBI Taxonomy" id="2740835"/>
    <lineage>
        <taxon>Eukaryota</taxon>
        <taxon>Metazoa</taxon>
        <taxon>Ecdysozoa</taxon>
        <taxon>Arthropoda</taxon>
        <taxon>Chelicerata</taxon>
        <taxon>Arachnida</taxon>
        <taxon>Araneae</taxon>
        <taxon>Araneomorphae</taxon>
        <taxon>Entelegynae</taxon>
        <taxon>Araneoidea</taxon>
        <taxon>Nephilidae</taxon>
        <taxon>Trichonephila</taxon>
    </lineage>
</organism>
<keyword evidence="6" id="KW-0028">Amino-acid biosynthesis</keyword>
<comment type="pathway">
    <text evidence="2">Amino-acid biosynthesis; L-cysteine biosynthesis; L-cysteine from L-homocysteine and L-serine: step 2/2.</text>
</comment>
<evidence type="ECO:0000256" key="1">
    <source>
        <dbReference type="ARBA" id="ARBA00001933"/>
    </source>
</evidence>
<evidence type="ECO:0000256" key="5">
    <source>
        <dbReference type="ARBA" id="ARBA00022898"/>
    </source>
</evidence>
<dbReference type="PANTHER" id="PTHR11808">
    <property type="entry name" value="TRANS-SULFURATION ENZYME FAMILY MEMBER"/>
    <property type="match status" value="1"/>
</dbReference>
<dbReference type="EC" id="4.4.1.1" evidence="4"/>
<dbReference type="GO" id="GO:0019343">
    <property type="term" value="P:cysteine biosynthetic process via cystathionine"/>
    <property type="evidence" value="ECO:0007669"/>
    <property type="project" value="TreeGrafter"/>
</dbReference>
<dbReference type="GO" id="GO:0005737">
    <property type="term" value="C:cytoplasm"/>
    <property type="evidence" value="ECO:0007669"/>
    <property type="project" value="TreeGrafter"/>
</dbReference>
<dbReference type="GO" id="GO:0019346">
    <property type="term" value="P:transsulfuration"/>
    <property type="evidence" value="ECO:0007669"/>
    <property type="project" value="InterPro"/>
</dbReference>
<dbReference type="InterPro" id="IPR015424">
    <property type="entry name" value="PyrdxlP-dep_Trfase"/>
</dbReference>
<protein>
    <recommendedName>
        <fullName evidence="4">cystathionine gamma-lyase</fullName>
        <ecNumber evidence="4">4.4.1.1</ecNumber>
    </recommendedName>
    <alternativeName>
        <fullName evidence="7">Gamma-cystathionase</fullName>
    </alternativeName>
</protein>
<dbReference type="AlphaFoldDB" id="A0A8X6J712"/>
<dbReference type="PANTHER" id="PTHR11808:SF15">
    <property type="entry name" value="CYSTATHIONINE GAMMA-LYASE"/>
    <property type="match status" value="1"/>
</dbReference>
<comment type="similarity">
    <text evidence="3 8">Belongs to the trans-sulfuration enzymes family.</text>
</comment>
<accession>A0A8X6J712</accession>
<evidence type="ECO:0000256" key="4">
    <source>
        <dbReference type="ARBA" id="ARBA00012085"/>
    </source>
</evidence>
<dbReference type="Pfam" id="PF01053">
    <property type="entry name" value="Cys_Met_Meta_PP"/>
    <property type="match status" value="1"/>
</dbReference>
<evidence type="ECO:0000256" key="7">
    <source>
        <dbReference type="ARBA" id="ARBA00029853"/>
    </source>
</evidence>
<dbReference type="InterPro" id="IPR000277">
    <property type="entry name" value="Cys/Met-Metab_PyrdxlP-dep_enz"/>
</dbReference>
<comment type="cofactor">
    <cofactor evidence="1 8">
        <name>pyridoxal 5'-phosphate</name>
        <dbReference type="ChEBI" id="CHEBI:597326"/>
    </cofactor>
</comment>
<dbReference type="InterPro" id="IPR015421">
    <property type="entry name" value="PyrdxlP-dep_Trfase_major"/>
</dbReference>
<sequence length="145" mass="15963">MSPVCEFATPAIHVGQDPNKWNHKAVIPLISLSTNFQQPAPPAVHVGYKYSRGGNPTRQCLEESLASLENAKYALWFSSGLAATTSLTYLLKSGDHIICFDDIYGVKSVSSIFFKKNFGLKSYPQYELAQKQCSGSSGMVSFYIK</sequence>
<comment type="caution">
    <text evidence="9">The sequence shown here is derived from an EMBL/GenBank/DDBJ whole genome shotgun (WGS) entry which is preliminary data.</text>
</comment>
<keyword evidence="5 8" id="KW-0663">Pyridoxal phosphate</keyword>